<dbReference type="SUPFAM" id="SSF54236">
    <property type="entry name" value="Ubiquitin-like"/>
    <property type="match status" value="1"/>
</dbReference>
<feature type="domain" description="Ubiquitin-like" evidence="2">
    <location>
        <begin position="396"/>
        <end position="468"/>
    </location>
</feature>
<sequence length="468" mass="52961">MPGAPPKRSLFKKPAWSKTQTTADPVDFFSRSKEVYSDIVAEEERKRQKKIQRRFKADKKGYESSRKRDITESGDNHSSGDDDEDDSEADAPKRRRPVHTHIMLSDSDDEDSRPPPPPADDDDDDYDNEFSKSLSRKYQNIVSTKRGNKSASGQIPPKPIILSDDEDDDHVTQVIIQEPKQKETSSTENTQASMKRAEHPSDAEEEFPELARKARERARLKLIEAETTTPEPKSLNAGDRKRPSIAHPQPTPLPPDPVVQIFISSRIANTQPLIVNRRTGQRLRDVRLAWCERQGFSAEEKASVFLTWKGKRLFDVTTCKSLGISADAEGNVRWKGHEDGLIGDNKVHMEAMTEEILRDTQKVRNTGARNVSAGNTVQDVGKEPEVEERPKVEDPIRLTFKSQGYQDFKLIVKPSTPIAKMIFAFRQARKVSEDSQVFLQFDGDKLDPEVTVADTELGDMDHVDVYVR</sequence>
<evidence type="ECO:0000313" key="4">
    <source>
        <dbReference type="Proteomes" id="UP000750711"/>
    </source>
</evidence>
<keyword evidence="4" id="KW-1185">Reference proteome</keyword>
<organism evidence="3 4">
    <name type="scientific">Trichoglossum hirsutum</name>
    <dbReference type="NCBI Taxonomy" id="265104"/>
    <lineage>
        <taxon>Eukaryota</taxon>
        <taxon>Fungi</taxon>
        <taxon>Dikarya</taxon>
        <taxon>Ascomycota</taxon>
        <taxon>Pezizomycotina</taxon>
        <taxon>Geoglossomycetes</taxon>
        <taxon>Geoglossales</taxon>
        <taxon>Geoglossaceae</taxon>
        <taxon>Trichoglossum</taxon>
    </lineage>
</organism>
<evidence type="ECO:0000259" key="2">
    <source>
        <dbReference type="PROSITE" id="PS50053"/>
    </source>
</evidence>
<feature type="compositionally biased region" description="Basic residues" evidence="1">
    <location>
        <begin position="47"/>
        <end position="57"/>
    </location>
</feature>
<dbReference type="Pfam" id="PF11976">
    <property type="entry name" value="Rad60-SLD"/>
    <property type="match status" value="1"/>
</dbReference>
<reference evidence="3" key="1">
    <citation type="submission" date="2021-03" db="EMBL/GenBank/DDBJ databases">
        <title>Comparative genomics and phylogenomic investigation of the class Geoglossomycetes provide insights into ecological specialization and systematics.</title>
        <authorList>
            <person name="Melie T."/>
            <person name="Pirro S."/>
            <person name="Miller A.N."/>
            <person name="Quandt A."/>
        </authorList>
    </citation>
    <scope>NUCLEOTIDE SEQUENCE</scope>
    <source>
        <strain evidence="3">CAQ_001_2017</strain>
    </source>
</reference>
<dbReference type="EMBL" id="JAGHQM010000067">
    <property type="protein sequence ID" value="KAH0565707.1"/>
    <property type="molecule type" value="Genomic_DNA"/>
</dbReference>
<feature type="region of interest" description="Disordered" evidence="1">
    <location>
        <begin position="1"/>
        <end position="22"/>
    </location>
</feature>
<name>A0A9P8LI16_9PEZI</name>
<dbReference type="Gene3D" id="3.10.20.90">
    <property type="entry name" value="Phosphatidylinositol 3-kinase Catalytic Subunit, Chain A, domain 1"/>
    <property type="match status" value="1"/>
</dbReference>
<comment type="caution">
    <text evidence="3">The sequence shown here is derived from an EMBL/GenBank/DDBJ whole genome shotgun (WGS) entry which is preliminary data.</text>
</comment>
<evidence type="ECO:0000256" key="1">
    <source>
        <dbReference type="SAM" id="MobiDB-lite"/>
    </source>
</evidence>
<protein>
    <recommendedName>
        <fullName evidence="2">Ubiquitin-like domain-containing protein</fullName>
    </recommendedName>
</protein>
<feature type="compositionally biased region" description="Polar residues" evidence="1">
    <location>
        <begin position="131"/>
        <end position="153"/>
    </location>
</feature>
<feature type="compositionally biased region" description="Acidic residues" evidence="1">
    <location>
        <begin position="119"/>
        <end position="128"/>
    </location>
</feature>
<accession>A0A9P8LI16</accession>
<gene>
    <name evidence="3" type="ORF">GP486_000899</name>
</gene>
<dbReference type="Proteomes" id="UP000750711">
    <property type="component" value="Unassembled WGS sequence"/>
</dbReference>
<dbReference type="InterPro" id="IPR022617">
    <property type="entry name" value="Rad60/SUMO-like_dom"/>
</dbReference>
<dbReference type="InterPro" id="IPR029071">
    <property type="entry name" value="Ubiquitin-like_domsf"/>
</dbReference>
<dbReference type="AlphaFoldDB" id="A0A9P8LI16"/>
<feature type="region of interest" description="Disordered" evidence="1">
    <location>
        <begin position="222"/>
        <end position="256"/>
    </location>
</feature>
<proteinExistence type="predicted"/>
<dbReference type="PROSITE" id="PS50053">
    <property type="entry name" value="UBIQUITIN_2"/>
    <property type="match status" value="1"/>
</dbReference>
<feature type="compositionally biased region" description="Basic and acidic residues" evidence="1">
    <location>
        <begin position="58"/>
        <end position="80"/>
    </location>
</feature>
<evidence type="ECO:0000313" key="3">
    <source>
        <dbReference type="EMBL" id="KAH0565707.1"/>
    </source>
</evidence>
<dbReference type="InterPro" id="IPR000626">
    <property type="entry name" value="Ubiquitin-like_dom"/>
</dbReference>
<feature type="region of interest" description="Disordered" evidence="1">
    <location>
        <begin position="43"/>
        <end position="208"/>
    </location>
</feature>